<dbReference type="EMBL" id="KN880467">
    <property type="protein sequence ID" value="KIY70490.1"/>
    <property type="molecule type" value="Genomic_DNA"/>
</dbReference>
<accession>A0A0D7BJR7</accession>
<gene>
    <name evidence="2" type="ORF">CYLTODRAFT_488032</name>
</gene>
<proteinExistence type="predicted"/>
<evidence type="ECO:0000256" key="1">
    <source>
        <dbReference type="SAM" id="MobiDB-lite"/>
    </source>
</evidence>
<feature type="non-terminal residue" evidence="2">
    <location>
        <position position="255"/>
    </location>
</feature>
<organism evidence="2 3">
    <name type="scientific">Cylindrobasidium torrendii FP15055 ss-10</name>
    <dbReference type="NCBI Taxonomy" id="1314674"/>
    <lineage>
        <taxon>Eukaryota</taxon>
        <taxon>Fungi</taxon>
        <taxon>Dikarya</taxon>
        <taxon>Basidiomycota</taxon>
        <taxon>Agaricomycotina</taxon>
        <taxon>Agaricomycetes</taxon>
        <taxon>Agaricomycetidae</taxon>
        <taxon>Agaricales</taxon>
        <taxon>Marasmiineae</taxon>
        <taxon>Physalacriaceae</taxon>
        <taxon>Cylindrobasidium</taxon>
    </lineage>
</organism>
<feature type="region of interest" description="Disordered" evidence="1">
    <location>
        <begin position="158"/>
        <end position="255"/>
    </location>
</feature>
<name>A0A0D7BJR7_9AGAR</name>
<dbReference type="AlphaFoldDB" id="A0A0D7BJR7"/>
<feature type="compositionally biased region" description="Polar residues" evidence="1">
    <location>
        <begin position="165"/>
        <end position="195"/>
    </location>
</feature>
<evidence type="ECO:0000313" key="3">
    <source>
        <dbReference type="Proteomes" id="UP000054007"/>
    </source>
</evidence>
<feature type="compositionally biased region" description="Basic residues" evidence="1">
    <location>
        <begin position="198"/>
        <end position="209"/>
    </location>
</feature>
<evidence type="ECO:0000313" key="2">
    <source>
        <dbReference type="EMBL" id="KIY70490.1"/>
    </source>
</evidence>
<protein>
    <submittedName>
        <fullName evidence="2">Uncharacterized protein</fullName>
    </submittedName>
</protein>
<reference evidence="2 3" key="1">
    <citation type="journal article" date="2015" name="Fungal Genet. Biol.">
        <title>Evolution of novel wood decay mechanisms in Agaricales revealed by the genome sequences of Fistulina hepatica and Cylindrobasidium torrendii.</title>
        <authorList>
            <person name="Floudas D."/>
            <person name="Held B.W."/>
            <person name="Riley R."/>
            <person name="Nagy L.G."/>
            <person name="Koehler G."/>
            <person name="Ransdell A.S."/>
            <person name="Younus H."/>
            <person name="Chow J."/>
            <person name="Chiniquy J."/>
            <person name="Lipzen A."/>
            <person name="Tritt A."/>
            <person name="Sun H."/>
            <person name="Haridas S."/>
            <person name="LaButti K."/>
            <person name="Ohm R.A."/>
            <person name="Kues U."/>
            <person name="Blanchette R.A."/>
            <person name="Grigoriev I.V."/>
            <person name="Minto R.E."/>
            <person name="Hibbett D.S."/>
        </authorList>
    </citation>
    <scope>NUCLEOTIDE SEQUENCE [LARGE SCALE GENOMIC DNA]</scope>
    <source>
        <strain evidence="2 3">FP15055 ss-10</strain>
    </source>
</reference>
<sequence length="255" mass="27972">MLGLGRGELDNNTKCVENTFEVQPLMYWYLQRRLIDFVPSISISEKVLQLASHNMTSSPNERILFSSIAGLDPSCCVYTLTIDQFFGKNRTLYTRHPITGHVRAHTAPYTELPCFVLSASPCMVALALSPGPKKDWENHPVWHIGKVLHATRPRPPNWFEAVPAQPNNTIASSNQKSGFSAASSCPSETQATLAPSSPKRKHNKKRPHGAGHALDEPSSSSNDLARPQKRHRRAKNTTDLTGAPQGATDGVIAVS</sequence>
<keyword evidence="3" id="KW-1185">Reference proteome</keyword>
<dbReference type="Proteomes" id="UP000054007">
    <property type="component" value="Unassembled WGS sequence"/>
</dbReference>